<dbReference type="Ensembl" id="ENSLLET00000018179.1">
    <property type="protein sequence ID" value="ENSLLEP00000017509.1"/>
    <property type="gene ID" value="ENSLLEG00000011145.1"/>
</dbReference>
<evidence type="ECO:0000256" key="12">
    <source>
        <dbReference type="RuleBase" id="RU366025"/>
    </source>
</evidence>
<evidence type="ECO:0000256" key="1">
    <source>
        <dbReference type="ARBA" id="ARBA00000707"/>
    </source>
</evidence>
<dbReference type="GO" id="GO:0004843">
    <property type="term" value="F:cysteine-type deubiquitinase activity"/>
    <property type="evidence" value="ECO:0007669"/>
    <property type="project" value="UniProtKB-UniRule"/>
</dbReference>
<proteinExistence type="inferred from homology"/>
<dbReference type="SUPFAM" id="SSF54001">
    <property type="entry name" value="Cysteine proteinases"/>
    <property type="match status" value="1"/>
</dbReference>
<keyword evidence="10" id="KW-0090">Biological rhythms</keyword>
<keyword evidence="6 12" id="KW-0833">Ubl conjugation pathway</keyword>
<dbReference type="Proteomes" id="UP000694569">
    <property type="component" value="Unplaced"/>
</dbReference>
<comment type="subcellular location">
    <subcellularLocation>
        <location evidence="2">Cytoplasm</location>
        <location evidence="2">Perinuclear region</location>
    </subcellularLocation>
</comment>
<evidence type="ECO:0000256" key="9">
    <source>
        <dbReference type="ARBA" id="ARBA00022833"/>
    </source>
</evidence>
<keyword evidence="16" id="KW-1185">Reference proteome</keyword>
<evidence type="ECO:0000313" key="15">
    <source>
        <dbReference type="Ensembl" id="ENSLLEP00000017509.1"/>
    </source>
</evidence>
<dbReference type="PROSITE" id="PS00972">
    <property type="entry name" value="USP_1"/>
    <property type="match status" value="1"/>
</dbReference>
<reference evidence="15" key="1">
    <citation type="submission" date="2025-08" db="UniProtKB">
        <authorList>
            <consortium name="Ensembl"/>
        </authorList>
    </citation>
    <scope>IDENTIFICATION</scope>
</reference>
<protein>
    <recommendedName>
        <fullName evidence="12">Ubiquitin carboxyl-terminal hydrolase</fullName>
        <ecNumber evidence="12">3.4.19.12</ecNumber>
    </recommendedName>
</protein>
<dbReference type="GO" id="GO:0046872">
    <property type="term" value="F:metal ion binding"/>
    <property type="evidence" value="ECO:0007669"/>
    <property type="project" value="UniProtKB-KW"/>
</dbReference>
<dbReference type="GO" id="GO:0016579">
    <property type="term" value="P:protein deubiquitination"/>
    <property type="evidence" value="ECO:0007669"/>
    <property type="project" value="InterPro"/>
</dbReference>
<evidence type="ECO:0000313" key="16">
    <source>
        <dbReference type="Proteomes" id="UP000694569"/>
    </source>
</evidence>
<dbReference type="InterPro" id="IPR001394">
    <property type="entry name" value="Peptidase_C19_UCH"/>
</dbReference>
<dbReference type="InterPro" id="IPR028889">
    <property type="entry name" value="USP"/>
</dbReference>
<dbReference type="Pfam" id="PF00443">
    <property type="entry name" value="UCH"/>
    <property type="match status" value="1"/>
</dbReference>
<dbReference type="FunFam" id="3.90.70.10:FF:000024">
    <property type="entry name" value="Ubiquitin carboxyl-terminal hydrolase 2"/>
    <property type="match status" value="1"/>
</dbReference>
<dbReference type="GO" id="GO:0006508">
    <property type="term" value="P:proteolysis"/>
    <property type="evidence" value="ECO:0007669"/>
    <property type="project" value="UniProtKB-KW"/>
</dbReference>
<keyword evidence="5" id="KW-0479">Metal-binding</keyword>
<dbReference type="InterPro" id="IPR050185">
    <property type="entry name" value="Ub_carboxyl-term_hydrolase"/>
</dbReference>
<dbReference type="InterPro" id="IPR038765">
    <property type="entry name" value="Papain-like_cys_pep_sf"/>
</dbReference>
<dbReference type="Gene3D" id="3.90.70.10">
    <property type="entry name" value="Cysteine proteinases"/>
    <property type="match status" value="1"/>
</dbReference>
<keyword evidence="7 12" id="KW-0378">Hydrolase</keyword>
<evidence type="ECO:0000256" key="11">
    <source>
        <dbReference type="ARBA" id="ARBA00037943"/>
    </source>
</evidence>
<sequence>MSYSSSTLKRYVDAPYTKSYGGLSSYSSNLSPFYSDRDKTYKSSLSSSYSSSTHLRAYPELERSLPRLTITNRRTEVSSRFPLKYGTNSFPTHTYGYSNTHSLSTSPSTSLSRRKSSSHTDLSHGLSELHASDTYYSHSPALNRTRLDVEETSRISRATNYSELYDVYGKKRSTNGYGDTERATSTLKANSRHKFSFEKSDGCSSKEGQPVKLVQGLVGLRNLGNTCFMNSILQCLSNTKDLRDYCLQNSHRRDLNSKNCTTAIMEEFAHLLQAMWTSPVNDVVSPSNFKTQIQRYAPRFMGYNQQDAQEFLRFLLDGLHNEVNRVMVRSRPCSQDVDQMPDTEKGKVMWKRYLDREDSRIVELFVGQLKSSLTCTECGYCSTVFDPFWDLSLPIAKKSVPEVSLMDCIRLFTKEDVLDGEEKPTCCRCKVRRRCTKKFTIQKLPKILVLHLKRFSEGRIRSSKLSTYVNFPLKDMDLREFSSEPSSHAKYDLYAVSNHTGTTMGGHYTAYCKNPNSGEWYTFNDSRVTAMSSSQVRSSDAYVLFYELSGSSSRL</sequence>
<feature type="region of interest" description="Disordered" evidence="13">
    <location>
        <begin position="101"/>
        <end position="124"/>
    </location>
</feature>
<evidence type="ECO:0000256" key="3">
    <source>
        <dbReference type="ARBA" id="ARBA00022490"/>
    </source>
</evidence>
<feature type="compositionally biased region" description="Low complexity" evidence="13">
    <location>
        <begin position="101"/>
        <end position="111"/>
    </location>
</feature>
<dbReference type="PROSITE" id="PS00973">
    <property type="entry name" value="USP_2"/>
    <property type="match status" value="1"/>
</dbReference>
<evidence type="ECO:0000256" key="2">
    <source>
        <dbReference type="ARBA" id="ARBA00004556"/>
    </source>
</evidence>
<dbReference type="InterPro" id="IPR018200">
    <property type="entry name" value="USP_CS"/>
</dbReference>
<evidence type="ECO:0000259" key="14">
    <source>
        <dbReference type="PROSITE" id="PS50235"/>
    </source>
</evidence>
<evidence type="ECO:0000256" key="8">
    <source>
        <dbReference type="ARBA" id="ARBA00022807"/>
    </source>
</evidence>
<feature type="domain" description="USP" evidence="14">
    <location>
        <begin position="218"/>
        <end position="549"/>
    </location>
</feature>
<evidence type="ECO:0000256" key="6">
    <source>
        <dbReference type="ARBA" id="ARBA00022786"/>
    </source>
</evidence>
<evidence type="ECO:0000256" key="10">
    <source>
        <dbReference type="ARBA" id="ARBA00023108"/>
    </source>
</evidence>
<dbReference type="PANTHER" id="PTHR21646">
    <property type="entry name" value="UBIQUITIN CARBOXYL-TERMINAL HYDROLASE"/>
    <property type="match status" value="1"/>
</dbReference>
<dbReference type="EC" id="3.4.19.12" evidence="12"/>
<keyword evidence="9" id="KW-0862">Zinc</keyword>
<evidence type="ECO:0000256" key="4">
    <source>
        <dbReference type="ARBA" id="ARBA00022670"/>
    </source>
</evidence>
<dbReference type="PROSITE" id="PS50235">
    <property type="entry name" value="USP_3"/>
    <property type="match status" value="1"/>
</dbReference>
<evidence type="ECO:0000256" key="13">
    <source>
        <dbReference type="SAM" id="MobiDB-lite"/>
    </source>
</evidence>
<dbReference type="GO" id="GO:0048511">
    <property type="term" value="P:rhythmic process"/>
    <property type="evidence" value="ECO:0007669"/>
    <property type="project" value="UniProtKB-KW"/>
</dbReference>
<dbReference type="CDD" id="cd02674">
    <property type="entry name" value="Peptidase_C19R"/>
    <property type="match status" value="1"/>
</dbReference>
<comment type="similarity">
    <text evidence="11">Belongs to the peptidase C19 family. USP2 subfamily.</text>
</comment>
<dbReference type="GO" id="GO:0048471">
    <property type="term" value="C:perinuclear region of cytoplasm"/>
    <property type="evidence" value="ECO:0007669"/>
    <property type="project" value="UniProtKB-SubCell"/>
</dbReference>
<accession>A0A8C5MVB3</accession>
<keyword evidence="4 12" id="KW-0645">Protease</keyword>
<evidence type="ECO:0000256" key="7">
    <source>
        <dbReference type="ARBA" id="ARBA00022801"/>
    </source>
</evidence>
<organism evidence="15 16">
    <name type="scientific">Leptobrachium leishanense</name>
    <name type="common">Leishan spiny toad</name>
    <dbReference type="NCBI Taxonomy" id="445787"/>
    <lineage>
        <taxon>Eukaryota</taxon>
        <taxon>Metazoa</taxon>
        <taxon>Chordata</taxon>
        <taxon>Craniata</taxon>
        <taxon>Vertebrata</taxon>
        <taxon>Euteleostomi</taxon>
        <taxon>Amphibia</taxon>
        <taxon>Batrachia</taxon>
        <taxon>Anura</taxon>
        <taxon>Pelobatoidea</taxon>
        <taxon>Megophryidae</taxon>
        <taxon>Leptobrachium</taxon>
    </lineage>
</organism>
<dbReference type="AlphaFoldDB" id="A0A8C5MVB3"/>
<evidence type="ECO:0000256" key="5">
    <source>
        <dbReference type="ARBA" id="ARBA00022723"/>
    </source>
</evidence>
<keyword evidence="3" id="KW-0963">Cytoplasm</keyword>
<dbReference type="GeneTree" id="ENSGT00940000155545"/>
<keyword evidence="8 12" id="KW-0788">Thiol protease</keyword>
<dbReference type="OrthoDB" id="265306at2759"/>
<name>A0A8C5MVB3_9ANUR</name>
<comment type="catalytic activity">
    <reaction evidence="1 12">
        <text>Thiol-dependent hydrolysis of ester, thioester, amide, peptide and isopeptide bonds formed by the C-terminal Gly of ubiquitin (a 76-residue protein attached to proteins as an intracellular targeting signal).</text>
        <dbReference type="EC" id="3.4.19.12"/>
    </reaction>
</comment>
<dbReference type="PANTHER" id="PTHR21646:SF17">
    <property type="entry name" value="UBIQUITIN CARBOXYL-TERMINAL HYDROLASE 2"/>
    <property type="match status" value="1"/>
</dbReference>
<reference evidence="15" key="2">
    <citation type="submission" date="2025-09" db="UniProtKB">
        <authorList>
            <consortium name="Ensembl"/>
        </authorList>
    </citation>
    <scope>IDENTIFICATION</scope>
</reference>